<name>A0A830E7C3_9EURY</name>
<comment type="caution">
    <text evidence="2">The sequence shown here is derived from an EMBL/GenBank/DDBJ whole genome shotgun (WGS) entry which is preliminary data.</text>
</comment>
<keyword evidence="3" id="KW-1185">Reference proteome</keyword>
<protein>
    <submittedName>
        <fullName evidence="2">Uncharacterized protein</fullName>
    </submittedName>
</protein>
<evidence type="ECO:0000256" key="1">
    <source>
        <dbReference type="SAM" id="MobiDB-lite"/>
    </source>
</evidence>
<reference evidence="2" key="1">
    <citation type="journal article" date="2014" name="Int. J. Syst. Evol. Microbiol.">
        <title>Complete genome sequence of Corynebacterium casei LMG S-19264T (=DSM 44701T), isolated from a smear-ripened cheese.</title>
        <authorList>
            <consortium name="US DOE Joint Genome Institute (JGI-PGF)"/>
            <person name="Walter F."/>
            <person name="Albersmeier A."/>
            <person name="Kalinowski J."/>
            <person name="Ruckert C."/>
        </authorList>
    </citation>
    <scope>NUCLEOTIDE SEQUENCE</scope>
    <source>
        <strain evidence="2">JCM 14359</strain>
    </source>
</reference>
<evidence type="ECO:0000313" key="3">
    <source>
        <dbReference type="Proteomes" id="UP000653099"/>
    </source>
</evidence>
<proteinExistence type="predicted"/>
<dbReference type="Proteomes" id="UP000653099">
    <property type="component" value="Unassembled WGS sequence"/>
</dbReference>
<feature type="compositionally biased region" description="Low complexity" evidence="1">
    <location>
        <begin position="41"/>
        <end position="69"/>
    </location>
</feature>
<gene>
    <name evidence="2" type="ORF">GCM10008995_03660</name>
</gene>
<reference evidence="2" key="2">
    <citation type="submission" date="2020-09" db="EMBL/GenBank/DDBJ databases">
        <authorList>
            <person name="Sun Q."/>
            <person name="Ohkuma M."/>
        </authorList>
    </citation>
    <scope>NUCLEOTIDE SEQUENCE</scope>
    <source>
        <strain evidence="2">JCM 14359</strain>
    </source>
</reference>
<sequence length="78" mass="8127">MEPLSYRGVGTPSVWALRVGAGGHSLTAARRRHPRPQPWGATATPDSDATATPDSDATATPDSDATETALDFRLPTPA</sequence>
<feature type="region of interest" description="Disordered" evidence="1">
    <location>
        <begin position="25"/>
        <end position="78"/>
    </location>
</feature>
<accession>A0A830E7C3</accession>
<evidence type="ECO:0000313" key="2">
    <source>
        <dbReference type="EMBL" id="GGI96909.1"/>
    </source>
</evidence>
<dbReference type="AlphaFoldDB" id="A0A830E7C3"/>
<dbReference type="EMBL" id="BMOC01000001">
    <property type="protein sequence ID" value="GGI96909.1"/>
    <property type="molecule type" value="Genomic_DNA"/>
</dbReference>
<organism evidence="2 3">
    <name type="scientific">Halobellus salinus</name>
    <dbReference type="NCBI Taxonomy" id="931585"/>
    <lineage>
        <taxon>Archaea</taxon>
        <taxon>Methanobacteriati</taxon>
        <taxon>Methanobacteriota</taxon>
        <taxon>Stenosarchaea group</taxon>
        <taxon>Halobacteria</taxon>
        <taxon>Halobacteriales</taxon>
        <taxon>Haloferacaceae</taxon>
        <taxon>Halobellus</taxon>
    </lineage>
</organism>